<dbReference type="EMBL" id="DTMQ01000011">
    <property type="protein sequence ID" value="HGE98767.1"/>
    <property type="molecule type" value="Genomic_DNA"/>
</dbReference>
<reference evidence="1" key="1">
    <citation type="journal article" date="2020" name="mSystems">
        <title>Genome- and Community-Level Interaction Insights into Carbon Utilization and Element Cycling Functions of Hydrothermarchaeota in Hydrothermal Sediment.</title>
        <authorList>
            <person name="Zhou Z."/>
            <person name="Liu Y."/>
            <person name="Xu W."/>
            <person name="Pan J."/>
            <person name="Luo Z.H."/>
            <person name="Li M."/>
        </authorList>
    </citation>
    <scope>NUCLEOTIDE SEQUENCE [LARGE SCALE GENOMIC DNA]</scope>
    <source>
        <strain evidence="1">SpSt-906</strain>
    </source>
</reference>
<protein>
    <submittedName>
        <fullName evidence="1">Uncharacterized protein</fullName>
    </submittedName>
</protein>
<accession>A0A7C3UYE6</accession>
<name>A0A7C3UYE6_UNCW3</name>
<proteinExistence type="predicted"/>
<dbReference type="AlphaFoldDB" id="A0A7C3UYE6"/>
<organism evidence="1">
    <name type="scientific">candidate division WOR-3 bacterium</name>
    <dbReference type="NCBI Taxonomy" id="2052148"/>
    <lineage>
        <taxon>Bacteria</taxon>
        <taxon>Bacteria division WOR-3</taxon>
    </lineage>
</organism>
<sequence length="86" mass="9711">MSPVGKKTTLLSQTDPTTFRTTKKVWYALWGLVPITKNSTDEIIAQYDLKNVRVITQYDIVDYLISAVLGTFSIQTKTVIVEGTRE</sequence>
<comment type="caution">
    <text evidence="1">The sequence shown here is derived from an EMBL/GenBank/DDBJ whole genome shotgun (WGS) entry which is preliminary data.</text>
</comment>
<gene>
    <name evidence="1" type="ORF">ENX07_01675</name>
</gene>
<evidence type="ECO:0000313" key="1">
    <source>
        <dbReference type="EMBL" id="HGE98767.1"/>
    </source>
</evidence>